<feature type="non-terminal residue" evidence="1">
    <location>
        <position position="1"/>
    </location>
</feature>
<dbReference type="EMBL" id="FNWT01000008">
    <property type="protein sequence ID" value="SEH62740.1"/>
    <property type="molecule type" value="Genomic_DNA"/>
</dbReference>
<evidence type="ECO:0000313" key="2">
    <source>
        <dbReference type="Proteomes" id="UP000199135"/>
    </source>
</evidence>
<name>A0A1H6JQ78_9ACTN</name>
<dbReference type="Proteomes" id="UP000199135">
    <property type="component" value="Unassembled WGS sequence"/>
</dbReference>
<reference evidence="1 2" key="1">
    <citation type="submission" date="2016-10" db="EMBL/GenBank/DDBJ databases">
        <authorList>
            <person name="Varghese N."/>
            <person name="Submissions S."/>
        </authorList>
    </citation>
    <scope>NUCLEOTIDE SEQUENCE [LARGE SCALE GENOMIC DNA]</scope>
    <source>
        <strain evidence="1 2">WCP15</strain>
    </source>
</reference>
<comment type="caution">
    <text evidence="1">The sequence shown here is derived from an EMBL/GenBank/DDBJ whole genome shotgun (WGS) entry which is preliminary data.</text>
</comment>
<proteinExistence type="predicted"/>
<evidence type="ECO:0000313" key="1">
    <source>
        <dbReference type="EMBL" id="SEH62740.1"/>
    </source>
</evidence>
<sequence>ALPFLYMCSGSERSSWRGVVRVALCGPQGTAAKAP</sequence>
<accession>A0A1H6JQ78</accession>
<protein>
    <submittedName>
        <fullName evidence="1">Uncharacterized protein</fullName>
    </submittedName>
</protein>
<organism evidence="1 2">
    <name type="scientific">Parafannyhessea umbonata</name>
    <dbReference type="NCBI Taxonomy" id="604330"/>
    <lineage>
        <taxon>Bacteria</taxon>
        <taxon>Bacillati</taxon>
        <taxon>Actinomycetota</taxon>
        <taxon>Coriobacteriia</taxon>
        <taxon>Coriobacteriales</taxon>
        <taxon>Atopobiaceae</taxon>
        <taxon>Parafannyhessea</taxon>
    </lineage>
</organism>
<gene>
    <name evidence="1" type="ORF">SAMN05216447_1081</name>
</gene>
<keyword evidence="2" id="KW-1185">Reference proteome</keyword>